<comment type="caution">
    <text evidence="2">The sequence shown here is derived from an EMBL/GenBank/DDBJ whole genome shotgun (WGS) entry which is preliminary data.</text>
</comment>
<keyword evidence="1" id="KW-1133">Transmembrane helix</keyword>
<dbReference type="Proteomes" id="UP000247459">
    <property type="component" value="Unassembled WGS sequence"/>
</dbReference>
<evidence type="ECO:0000256" key="1">
    <source>
        <dbReference type="SAM" id="Phobius"/>
    </source>
</evidence>
<reference evidence="2 3" key="1">
    <citation type="submission" date="2018-01" db="EMBL/GenBank/DDBJ databases">
        <title>Genome sequence of the PGP bacterium Paenibacillus illinoisensis E3.</title>
        <authorList>
            <person name="Rolli E."/>
            <person name="Marasco R."/>
            <person name="Bessem C."/>
            <person name="Michoud G."/>
            <person name="Gaiarsa S."/>
            <person name="Borin S."/>
            <person name="Daffonchio D."/>
        </authorList>
    </citation>
    <scope>NUCLEOTIDE SEQUENCE [LARGE SCALE GENOMIC DNA]</scope>
    <source>
        <strain evidence="2 3">E3</strain>
    </source>
</reference>
<evidence type="ECO:0000313" key="2">
    <source>
        <dbReference type="EMBL" id="PYY30174.1"/>
    </source>
</evidence>
<proteinExistence type="predicted"/>
<keyword evidence="1" id="KW-0472">Membrane</keyword>
<dbReference type="AlphaFoldDB" id="A0A2W0CDT4"/>
<protein>
    <submittedName>
        <fullName evidence="2">Uncharacterized protein</fullName>
    </submittedName>
</protein>
<dbReference type="RefSeq" id="WP_176476059.1">
    <property type="nucleotide sequence ID" value="NZ_PRLG01000011.1"/>
</dbReference>
<sequence>MNHIRNYLIAFMGNVTFTYFIFAEGTLNKPLMFATLMLLLMMGMDILKSRTTHTLN</sequence>
<organism evidence="2 3">
    <name type="scientific">Paenibacillus illinoisensis</name>
    <dbReference type="NCBI Taxonomy" id="59845"/>
    <lineage>
        <taxon>Bacteria</taxon>
        <taxon>Bacillati</taxon>
        <taxon>Bacillota</taxon>
        <taxon>Bacilli</taxon>
        <taxon>Bacillales</taxon>
        <taxon>Paenibacillaceae</taxon>
        <taxon>Paenibacillus</taxon>
    </lineage>
</organism>
<name>A0A2W0CDT4_9BACL</name>
<keyword evidence="1" id="KW-0812">Transmembrane</keyword>
<accession>A0A2W0CDT4</accession>
<evidence type="ECO:0000313" key="3">
    <source>
        <dbReference type="Proteomes" id="UP000247459"/>
    </source>
</evidence>
<feature type="transmembrane region" description="Helical" evidence="1">
    <location>
        <begin position="7"/>
        <end position="25"/>
    </location>
</feature>
<feature type="transmembrane region" description="Helical" evidence="1">
    <location>
        <begin position="31"/>
        <end position="47"/>
    </location>
</feature>
<gene>
    <name evidence="2" type="ORF">PIL02S_01452</name>
</gene>
<dbReference type="EMBL" id="PRLG01000011">
    <property type="protein sequence ID" value="PYY30174.1"/>
    <property type="molecule type" value="Genomic_DNA"/>
</dbReference>